<dbReference type="Pfam" id="PF13589">
    <property type="entry name" value="HATPase_c_3"/>
    <property type="match status" value="1"/>
</dbReference>
<dbReference type="SMART" id="SM00853">
    <property type="entry name" value="MutL_C"/>
    <property type="match status" value="1"/>
</dbReference>
<keyword evidence="3 4" id="KW-0234">DNA repair</keyword>
<dbReference type="Gene3D" id="3.30.230.10">
    <property type="match status" value="1"/>
</dbReference>
<dbReference type="InterPro" id="IPR042120">
    <property type="entry name" value="MutL_C_dimsub"/>
</dbReference>
<accession>A0A419TBA7</accession>
<dbReference type="GO" id="GO:0005524">
    <property type="term" value="F:ATP binding"/>
    <property type="evidence" value="ECO:0007669"/>
    <property type="project" value="InterPro"/>
</dbReference>
<dbReference type="GO" id="GO:0030983">
    <property type="term" value="F:mismatched DNA binding"/>
    <property type="evidence" value="ECO:0007669"/>
    <property type="project" value="InterPro"/>
</dbReference>
<dbReference type="InterPro" id="IPR020568">
    <property type="entry name" value="Ribosomal_Su5_D2-typ_SF"/>
</dbReference>
<evidence type="ECO:0000256" key="3">
    <source>
        <dbReference type="ARBA" id="ARBA00023204"/>
    </source>
</evidence>
<name>A0A419TBA7_9FIRM</name>
<evidence type="ECO:0000313" key="7">
    <source>
        <dbReference type="EMBL" id="RKD34769.1"/>
    </source>
</evidence>
<feature type="domain" description="DNA mismatch repair protein S5" evidence="6">
    <location>
        <begin position="209"/>
        <end position="327"/>
    </location>
</feature>
<dbReference type="GO" id="GO:0140664">
    <property type="term" value="F:ATP-dependent DNA damage sensor activity"/>
    <property type="evidence" value="ECO:0007669"/>
    <property type="project" value="InterPro"/>
</dbReference>
<sequence length="631" mass="72038">MNKIKLLDEETINKISAGEVVERPASVVKELVENSIDAGSTSITVEIKKGGKKYIRVTDNGIGIEKNDINIAFLRHSTSKINKAEDLDNITSLGFRGEALSSISAVSQLQLITKTTNSVVGNQVMVMGGKIVENKEVGCPQGTTIIVKNLFYNTPARKKFLKSDSVESSYISDIVNKLALGNPNISFKFIKNNKLIMKTPGNNNRISTIYSIFGKEFANSLFKLDYIGENLKIQGFISKPSYTRGNRNHQYFYINGRIVKSDFLTKTIEKIYKPLIPNNRFPAIILYIDIPPREIDVNVHPTKIEIRFKNKKTLDNVLTSIVEELINKENLIPEVDIDNKSKDNGSQEEQINFVDSLEEVPKNIEEAPKDDELEVDYIELDQENKNIQILDYTTSFKNKKSGNYSMFKEKNRNISNSNLFKEKSSSFKLSKNNKTNTKIPKLDIIGRLFNTYILAEEKNNDLFYIIDQHAAHERIMYEKLKKDLENESVMVQKLLAPEIIHLTNSEVEVVLENIEMFKSLGFEIEEFGVNSIALRGVPTILGKPNSKKLFLELLDKIQENIKYNYELKIDKVMKMACTSAVKAGDFIDEIEIDRLIQDLKQCENPYTCPHGRPIIIKMSKYELERKFKRIQ</sequence>
<dbReference type="GO" id="GO:0016887">
    <property type="term" value="F:ATP hydrolysis activity"/>
    <property type="evidence" value="ECO:0007669"/>
    <property type="project" value="InterPro"/>
</dbReference>
<dbReference type="Proteomes" id="UP000284177">
    <property type="component" value="Unassembled WGS sequence"/>
</dbReference>
<evidence type="ECO:0000259" key="5">
    <source>
        <dbReference type="SMART" id="SM00853"/>
    </source>
</evidence>
<evidence type="ECO:0000259" key="6">
    <source>
        <dbReference type="SMART" id="SM01340"/>
    </source>
</evidence>
<evidence type="ECO:0000256" key="2">
    <source>
        <dbReference type="ARBA" id="ARBA00022763"/>
    </source>
</evidence>
<dbReference type="InterPro" id="IPR020667">
    <property type="entry name" value="DNA_mismatch_repair_MutL"/>
</dbReference>
<dbReference type="SUPFAM" id="SSF54211">
    <property type="entry name" value="Ribosomal protein S5 domain 2-like"/>
    <property type="match status" value="1"/>
</dbReference>
<dbReference type="InterPro" id="IPR014721">
    <property type="entry name" value="Ribsml_uS5_D2-typ_fold_subgr"/>
</dbReference>
<dbReference type="Pfam" id="PF08676">
    <property type="entry name" value="MutL_C"/>
    <property type="match status" value="1"/>
</dbReference>
<keyword evidence="2 4" id="KW-0227">DNA damage</keyword>
<reference evidence="7 8" key="1">
    <citation type="submission" date="2016-08" db="EMBL/GenBank/DDBJ databases">
        <title>Novel Firmicutes and Novel Genomes.</title>
        <authorList>
            <person name="Poppleton D.I."/>
            <person name="Gribaldo S."/>
        </authorList>
    </citation>
    <scope>NUCLEOTIDE SEQUENCE [LARGE SCALE GENOMIC DNA]</scope>
    <source>
        <strain evidence="7 8">CTT3</strain>
    </source>
</reference>
<dbReference type="CDD" id="cd00782">
    <property type="entry name" value="MutL_Trans"/>
    <property type="match status" value="1"/>
</dbReference>
<comment type="similarity">
    <text evidence="1 4">Belongs to the DNA mismatch repair MutL/HexB family.</text>
</comment>
<evidence type="ECO:0000256" key="4">
    <source>
        <dbReference type="HAMAP-Rule" id="MF_00149"/>
    </source>
</evidence>
<dbReference type="SUPFAM" id="SSF55874">
    <property type="entry name" value="ATPase domain of HSP90 chaperone/DNA topoisomerase II/histidine kinase"/>
    <property type="match status" value="1"/>
</dbReference>
<protein>
    <recommendedName>
        <fullName evidence="4">DNA mismatch repair protein MutL</fullName>
    </recommendedName>
</protein>
<proteinExistence type="inferred from homology"/>
<dbReference type="InterPro" id="IPR014762">
    <property type="entry name" value="DNA_mismatch_repair_CS"/>
</dbReference>
<dbReference type="InterPro" id="IPR037198">
    <property type="entry name" value="MutL_C_sf"/>
</dbReference>
<dbReference type="GO" id="GO:0032300">
    <property type="term" value="C:mismatch repair complex"/>
    <property type="evidence" value="ECO:0007669"/>
    <property type="project" value="InterPro"/>
</dbReference>
<dbReference type="InterPro" id="IPR002099">
    <property type="entry name" value="MutL/Mlh/PMS"/>
</dbReference>
<gene>
    <name evidence="4" type="primary">mutL</name>
    <name evidence="7" type="ORF">BET03_01410</name>
</gene>
<dbReference type="PROSITE" id="PS00058">
    <property type="entry name" value="DNA_MISMATCH_REPAIR_1"/>
    <property type="match status" value="1"/>
</dbReference>
<dbReference type="EMBL" id="MCIB01000001">
    <property type="protein sequence ID" value="RKD34769.1"/>
    <property type="molecule type" value="Genomic_DNA"/>
</dbReference>
<dbReference type="FunFam" id="3.30.565.10:FF:000003">
    <property type="entry name" value="DNA mismatch repair endonuclease MutL"/>
    <property type="match status" value="1"/>
</dbReference>
<organism evidence="7 8">
    <name type="scientific">Thermohalobacter berrensis</name>
    <dbReference type="NCBI Taxonomy" id="99594"/>
    <lineage>
        <taxon>Bacteria</taxon>
        <taxon>Bacillati</taxon>
        <taxon>Bacillota</taxon>
        <taxon>Tissierellia</taxon>
        <taxon>Tissierellales</taxon>
        <taxon>Thermohalobacteraceae</taxon>
        <taxon>Thermohalobacter</taxon>
    </lineage>
</organism>
<dbReference type="CDD" id="cd16926">
    <property type="entry name" value="HATPase_MutL-MLH-PMS-like"/>
    <property type="match status" value="1"/>
</dbReference>
<dbReference type="AlphaFoldDB" id="A0A419TBA7"/>
<dbReference type="HAMAP" id="MF_00149">
    <property type="entry name" value="DNA_mis_repair"/>
    <property type="match status" value="1"/>
</dbReference>
<evidence type="ECO:0000313" key="8">
    <source>
        <dbReference type="Proteomes" id="UP000284177"/>
    </source>
</evidence>
<dbReference type="Pfam" id="PF01119">
    <property type="entry name" value="DNA_mis_repair"/>
    <property type="match status" value="1"/>
</dbReference>
<dbReference type="InterPro" id="IPR038973">
    <property type="entry name" value="MutL/Mlh/Pms-like"/>
</dbReference>
<dbReference type="SMART" id="SM01340">
    <property type="entry name" value="DNA_mis_repair"/>
    <property type="match status" value="1"/>
</dbReference>
<dbReference type="InterPro" id="IPR013507">
    <property type="entry name" value="DNA_mismatch_S5_2-like"/>
</dbReference>
<dbReference type="InterPro" id="IPR014790">
    <property type="entry name" value="MutL_C"/>
</dbReference>
<dbReference type="Gene3D" id="3.30.565.10">
    <property type="entry name" value="Histidine kinase-like ATPase, C-terminal domain"/>
    <property type="match status" value="1"/>
</dbReference>
<dbReference type="PANTHER" id="PTHR10073">
    <property type="entry name" value="DNA MISMATCH REPAIR PROTEIN MLH, PMS, MUTL"/>
    <property type="match status" value="1"/>
</dbReference>
<dbReference type="Gene3D" id="3.30.1540.20">
    <property type="entry name" value="MutL, C-terminal domain, dimerisation subdomain"/>
    <property type="match status" value="1"/>
</dbReference>
<feature type="domain" description="MutL C-terminal dimerisation" evidence="5">
    <location>
        <begin position="444"/>
        <end position="587"/>
    </location>
</feature>
<dbReference type="InterPro" id="IPR042121">
    <property type="entry name" value="MutL_C_regsub"/>
</dbReference>
<comment type="caution">
    <text evidence="7">The sequence shown here is derived from an EMBL/GenBank/DDBJ whole genome shotgun (WGS) entry which is preliminary data.</text>
</comment>
<keyword evidence="8" id="KW-1185">Reference proteome</keyword>
<dbReference type="NCBIfam" id="TIGR00585">
    <property type="entry name" value="mutl"/>
    <property type="match status" value="1"/>
</dbReference>
<dbReference type="PANTHER" id="PTHR10073:SF12">
    <property type="entry name" value="DNA MISMATCH REPAIR PROTEIN MLH1"/>
    <property type="match status" value="1"/>
</dbReference>
<comment type="function">
    <text evidence="4">This protein is involved in the repair of mismatches in DNA. It is required for dam-dependent methyl-directed DNA mismatch repair. May act as a 'molecular matchmaker', a protein that promotes the formation of a stable complex between two or more DNA-binding proteins in an ATP-dependent manner without itself being part of a final effector complex.</text>
</comment>
<dbReference type="GO" id="GO:0006298">
    <property type="term" value="P:mismatch repair"/>
    <property type="evidence" value="ECO:0007669"/>
    <property type="project" value="UniProtKB-UniRule"/>
</dbReference>
<evidence type="ECO:0000256" key="1">
    <source>
        <dbReference type="ARBA" id="ARBA00006082"/>
    </source>
</evidence>
<dbReference type="SUPFAM" id="SSF118116">
    <property type="entry name" value="DNA mismatch repair protein MutL"/>
    <property type="match status" value="1"/>
</dbReference>
<dbReference type="Gene3D" id="3.30.1370.100">
    <property type="entry name" value="MutL, C-terminal domain, regulatory subdomain"/>
    <property type="match status" value="1"/>
</dbReference>
<dbReference type="InterPro" id="IPR036890">
    <property type="entry name" value="HATPase_C_sf"/>
</dbReference>